<protein>
    <submittedName>
        <fullName evidence="1">Uncharacterized protein</fullName>
    </submittedName>
</protein>
<dbReference type="EMBL" id="QRWT01000015">
    <property type="protein sequence ID" value="RGT50275.1"/>
    <property type="molecule type" value="Genomic_DNA"/>
</dbReference>
<dbReference type="EMBL" id="QRQM01000014">
    <property type="protein sequence ID" value="RHN05916.1"/>
    <property type="molecule type" value="Genomic_DNA"/>
</dbReference>
<proteinExistence type="predicted"/>
<accession>A0A3E4KQ73</accession>
<comment type="caution">
    <text evidence="1">The sequence shown here is derived from an EMBL/GenBank/DDBJ whole genome shotgun (WGS) entry which is preliminary data.</text>
</comment>
<reference evidence="3 4" key="1">
    <citation type="submission" date="2018-08" db="EMBL/GenBank/DDBJ databases">
        <title>A genome reference for cultivated species of the human gut microbiota.</title>
        <authorList>
            <person name="Zou Y."/>
            <person name="Xue W."/>
            <person name="Luo G."/>
        </authorList>
    </citation>
    <scope>NUCLEOTIDE SEQUENCE [LARGE SCALE GENOMIC DNA]</scope>
    <source>
        <strain evidence="1 3">AF19-10AC</strain>
        <strain evidence="2 4">AF31-23</strain>
    </source>
</reference>
<dbReference type="Proteomes" id="UP000284772">
    <property type="component" value="Unassembled WGS sequence"/>
</dbReference>
<sequence>MLWRGKNNFGYLASAVCFTENVAGNYLLLKDKIDIAGLNSCDLLTDLAIACFFPLVEYFCKALPHY</sequence>
<evidence type="ECO:0000313" key="4">
    <source>
        <dbReference type="Proteomes" id="UP000286003"/>
    </source>
</evidence>
<evidence type="ECO:0000313" key="3">
    <source>
        <dbReference type="Proteomes" id="UP000284772"/>
    </source>
</evidence>
<dbReference type="Proteomes" id="UP000286003">
    <property type="component" value="Unassembled WGS sequence"/>
</dbReference>
<evidence type="ECO:0000313" key="2">
    <source>
        <dbReference type="EMBL" id="RHN05916.1"/>
    </source>
</evidence>
<dbReference type="AlphaFoldDB" id="A0A3E4KQ73"/>
<name>A0A3E4KQ73_9BACE</name>
<organism evidence="1 3">
    <name type="scientific">Bacteroides intestinalis</name>
    <dbReference type="NCBI Taxonomy" id="329854"/>
    <lineage>
        <taxon>Bacteria</taxon>
        <taxon>Pseudomonadati</taxon>
        <taxon>Bacteroidota</taxon>
        <taxon>Bacteroidia</taxon>
        <taxon>Bacteroidales</taxon>
        <taxon>Bacteroidaceae</taxon>
        <taxon>Bacteroides</taxon>
    </lineage>
</organism>
<evidence type="ECO:0000313" key="1">
    <source>
        <dbReference type="EMBL" id="RGT50275.1"/>
    </source>
</evidence>
<gene>
    <name evidence="1" type="ORF">DWX27_13935</name>
    <name evidence="2" type="ORF">DWZ32_13170</name>
</gene>